<organism evidence="14 15">
    <name type="scientific">Oryza sativa subsp. indica</name>
    <name type="common">Rice</name>
    <dbReference type="NCBI Taxonomy" id="39946"/>
    <lineage>
        <taxon>Eukaryota</taxon>
        <taxon>Viridiplantae</taxon>
        <taxon>Streptophyta</taxon>
        <taxon>Embryophyta</taxon>
        <taxon>Tracheophyta</taxon>
        <taxon>Spermatophyta</taxon>
        <taxon>Magnoliopsida</taxon>
        <taxon>Liliopsida</taxon>
        <taxon>Poales</taxon>
        <taxon>Poaceae</taxon>
        <taxon>BOP clade</taxon>
        <taxon>Oryzoideae</taxon>
        <taxon>Oryzeae</taxon>
        <taxon>Oryzinae</taxon>
        <taxon>Oryza</taxon>
        <taxon>Oryza sativa</taxon>
    </lineage>
</organism>
<dbReference type="AlphaFoldDB" id="B8ADE2"/>
<feature type="signal peptide" evidence="12">
    <location>
        <begin position="1"/>
        <end position="22"/>
    </location>
</feature>
<dbReference type="PANTHER" id="PTHR48061">
    <property type="entry name" value="LEUCINE-RICH REPEAT RECEPTOR PROTEIN KINASE EMS1-LIKE-RELATED"/>
    <property type="match status" value="1"/>
</dbReference>
<dbReference type="Gene3D" id="3.80.10.10">
    <property type="entry name" value="Ribonuclease Inhibitor"/>
    <property type="match status" value="4"/>
</dbReference>
<keyword evidence="6 12" id="KW-0732">Signal</keyword>
<accession>B8ADE2</accession>
<dbReference type="FunFam" id="3.80.10.10:FF:000213">
    <property type="entry name" value="Tyrosine-sulfated glycopeptide receptor 1"/>
    <property type="match status" value="1"/>
</dbReference>
<dbReference type="OMA" id="YFNESCT"/>
<comment type="subcellular location">
    <subcellularLocation>
        <location evidence="1">Cell membrane</location>
        <topology evidence="1">Single-pass type I membrane protein</topology>
    </subcellularLocation>
</comment>
<dbReference type="Proteomes" id="UP000007015">
    <property type="component" value="Chromosome 1"/>
</dbReference>
<keyword evidence="9 11" id="KW-0472">Membrane</keyword>
<evidence type="ECO:0000256" key="5">
    <source>
        <dbReference type="ARBA" id="ARBA00022692"/>
    </source>
</evidence>
<proteinExistence type="inferred from homology"/>
<keyword evidence="15" id="KW-1185">Reference proteome</keyword>
<sequence>MTRYKLLFMPLLLLLHTQLVVPSSSATSATYTNHTGAPPPAVPCMPDQASALLRLKRSFSVTNKSVIAFRSWNAGEDCCRWAGVRCGGGADGGRVTWLDLGDRGLKSGHLDQVIFKLNSLEYLNLGGNDFNLSEIPSTGFEQLSKLTHLNLSSSNFAGQVPVHSIGQLTNLISLDLSFRFKVTELFDMGYLYTGAYSHEWQLVLPNLTALVANLSNLEELRLGFLDLSHQEADWCNALGMYTQNLRVLSLPFCWLSSPICGSLSNLRSLSVIDMQFSGLTGRSPDFFANLSSLSVLQLSFNHLEGWVPPLIFQNKKLVAIDLHRNVGLSGTLPDFPIGSSLEILLVGHTNFSGTIPSSISNLKSLKKLGLDEWFFWRVALNNRFPNILKHLNKNEVNGIDLSHNHIQGAIPHWAWENWKDAQFFFLNLSHNEFTNVGYNIFPFGVEMLDLSFNKFEGPIPLPQNSGTVLDYSNNRFLSIPPNISTQLRDTAYFKASRNNISGDIPTSFCTNKLQFLDLSFNFFSGSIPPCLIEVAGALQVLNLKQNQLHGELPHYFNESCTLEALDFSDNRIEGNLPRYLASCRKLEVLDIQNNHMADSFPCWMSALPRLQVLVLKSNKFFGQVAPSSMMIDSVNGTSVMEYKGDKKRVYQVTTVLTYKGSTMRIDKILRTFVFIDVSNNAFHGSVPKAIGELVLLNTLNMSHNSLTGLVPTQLSHLNQMEALDLSSNELSGVIPQELASLHFLTTLNLSYNRLVGRIPESTQFSTFSNSSFLGNDGLCGPPLSKGCDNMTLNVTLSDRKSIDIVLFLFSGLGFGLGFAIAIAIVIAWGVPIRKWLLLGQGVP</sequence>
<dbReference type="SMART" id="SM00369">
    <property type="entry name" value="LRR_TYP"/>
    <property type="match status" value="5"/>
</dbReference>
<evidence type="ECO:0000256" key="3">
    <source>
        <dbReference type="ARBA" id="ARBA00022475"/>
    </source>
</evidence>
<dbReference type="PRINTS" id="PR00019">
    <property type="entry name" value="LEURICHRPT"/>
</dbReference>
<protein>
    <recommendedName>
        <fullName evidence="13">Leucine-rich repeat-containing N-terminal plant-type domain-containing protein</fullName>
    </recommendedName>
</protein>
<evidence type="ECO:0000256" key="4">
    <source>
        <dbReference type="ARBA" id="ARBA00022614"/>
    </source>
</evidence>
<evidence type="ECO:0000256" key="11">
    <source>
        <dbReference type="SAM" id="Phobius"/>
    </source>
</evidence>
<evidence type="ECO:0000313" key="15">
    <source>
        <dbReference type="Proteomes" id="UP000007015"/>
    </source>
</evidence>
<evidence type="ECO:0000256" key="12">
    <source>
        <dbReference type="SAM" id="SignalP"/>
    </source>
</evidence>
<evidence type="ECO:0000256" key="8">
    <source>
        <dbReference type="ARBA" id="ARBA00022989"/>
    </source>
</evidence>
<dbReference type="PANTHER" id="PTHR48061:SF48">
    <property type="entry name" value="OS01G0162500 PROTEIN"/>
    <property type="match status" value="1"/>
</dbReference>
<keyword evidence="3" id="KW-1003">Cell membrane</keyword>
<evidence type="ECO:0000256" key="2">
    <source>
        <dbReference type="ARBA" id="ARBA00009592"/>
    </source>
</evidence>
<gene>
    <name evidence="14" type="ORF">OsI_00501</name>
</gene>
<evidence type="ECO:0000313" key="14">
    <source>
        <dbReference type="EMBL" id="EEC69989.1"/>
    </source>
</evidence>
<dbReference type="InterPro" id="IPR001611">
    <property type="entry name" value="Leu-rich_rpt"/>
</dbReference>
<dbReference type="SUPFAM" id="SSF52047">
    <property type="entry name" value="RNI-like"/>
    <property type="match status" value="1"/>
</dbReference>
<evidence type="ECO:0000256" key="9">
    <source>
        <dbReference type="ARBA" id="ARBA00023136"/>
    </source>
</evidence>
<dbReference type="Pfam" id="PF13855">
    <property type="entry name" value="LRR_8"/>
    <property type="match status" value="1"/>
</dbReference>
<feature type="transmembrane region" description="Helical" evidence="11">
    <location>
        <begin position="804"/>
        <end position="830"/>
    </location>
</feature>
<evidence type="ECO:0000256" key="1">
    <source>
        <dbReference type="ARBA" id="ARBA00004251"/>
    </source>
</evidence>
<dbReference type="InterPro" id="IPR032675">
    <property type="entry name" value="LRR_dom_sf"/>
</dbReference>
<dbReference type="Pfam" id="PF00560">
    <property type="entry name" value="LRR_1"/>
    <property type="match status" value="3"/>
</dbReference>
<dbReference type="EMBL" id="CM000126">
    <property type="protein sequence ID" value="EEC69989.1"/>
    <property type="molecule type" value="Genomic_DNA"/>
</dbReference>
<name>B8ADE2_ORYSI</name>
<keyword evidence="4" id="KW-0433">Leucine-rich repeat</keyword>
<comment type="similarity">
    <text evidence="2">Belongs to the RLP family.</text>
</comment>
<evidence type="ECO:0000256" key="10">
    <source>
        <dbReference type="ARBA" id="ARBA00023180"/>
    </source>
</evidence>
<reference evidence="14 15" key="1">
    <citation type="journal article" date="2005" name="PLoS Biol.">
        <title>The genomes of Oryza sativa: a history of duplications.</title>
        <authorList>
            <person name="Yu J."/>
            <person name="Wang J."/>
            <person name="Lin W."/>
            <person name="Li S."/>
            <person name="Li H."/>
            <person name="Zhou J."/>
            <person name="Ni P."/>
            <person name="Dong W."/>
            <person name="Hu S."/>
            <person name="Zeng C."/>
            <person name="Zhang J."/>
            <person name="Zhang Y."/>
            <person name="Li R."/>
            <person name="Xu Z."/>
            <person name="Li S."/>
            <person name="Li X."/>
            <person name="Zheng H."/>
            <person name="Cong L."/>
            <person name="Lin L."/>
            <person name="Yin J."/>
            <person name="Geng J."/>
            <person name="Li G."/>
            <person name="Shi J."/>
            <person name="Liu J."/>
            <person name="Lv H."/>
            <person name="Li J."/>
            <person name="Wang J."/>
            <person name="Deng Y."/>
            <person name="Ran L."/>
            <person name="Shi X."/>
            <person name="Wang X."/>
            <person name="Wu Q."/>
            <person name="Li C."/>
            <person name="Ren X."/>
            <person name="Wang J."/>
            <person name="Wang X."/>
            <person name="Li D."/>
            <person name="Liu D."/>
            <person name="Zhang X."/>
            <person name="Ji Z."/>
            <person name="Zhao W."/>
            <person name="Sun Y."/>
            <person name="Zhang Z."/>
            <person name="Bao J."/>
            <person name="Han Y."/>
            <person name="Dong L."/>
            <person name="Ji J."/>
            <person name="Chen P."/>
            <person name="Wu S."/>
            <person name="Liu J."/>
            <person name="Xiao Y."/>
            <person name="Bu D."/>
            <person name="Tan J."/>
            <person name="Yang L."/>
            <person name="Ye C."/>
            <person name="Zhang J."/>
            <person name="Xu J."/>
            <person name="Zhou Y."/>
            <person name="Yu Y."/>
            <person name="Zhang B."/>
            <person name="Zhuang S."/>
            <person name="Wei H."/>
            <person name="Liu B."/>
            <person name="Lei M."/>
            <person name="Yu H."/>
            <person name="Li Y."/>
            <person name="Xu H."/>
            <person name="Wei S."/>
            <person name="He X."/>
            <person name="Fang L."/>
            <person name="Zhang Z."/>
            <person name="Zhang Y."/>
            <person name="Huang X."/>
            <person name="Su Z."/>
            <person name="Tong W."/>
            <person name="Li J."/>
            <person name="Tong Z."/>
            <person name="Li S."/>
            <person name="Ye J."/>
            <person name="Wang L."/>
            <person name="Fang L."/>
            <person name="Lei T."/>
            <person name="Chen C."/>
            <person name="Chen H."/>
            <person name="Xu Z."/>
            <person name="Li H."/>
            <person name="Huang H."/>
            <person name="Zhang F."/>
            <person name="Xu H."/>
            <person name="Li N."/>
            <person name="Zhao C."/>
            <person name="Li S."/>
            <person name="Dong L."/>
            <person name="Huang Y."/>
            <person name="Li L."/>
            <person name="Xi Y."/>
            <person name="Qi Q."/>
            <person name="Li W."/>
            <person name="Zhang B."/>
            <person name="Hu W."/>
            <person name="Zhang Y."/>
            <person name="Tian X."/>
            <person name="Jiao Y."/>
            <person name="Liang X."/>
            <person name="Jin J."/>
            <person name="Gao L."/>
            <person name="Zheng W."/>
            <person name="Hao B."/>
            <person name="Liu S."/>
            <person name="Wang W."/>
            <person name="Yuan L."/>
            <person name="Cao M."/>
            <person name="McDermott J."/>
            <person name="Samudrala R."/>
            <person name="Wang J."/>
            <person name="Wong G.K."/>
            <person name="Yang H."/>
        </authorList>
    </citation>
    <scope>NUCLEOTIDE SEQUENCE [LARGE SCALE GENOMIC DNA]</scope>
    <source>
        <strain evidence="15">cv. 93-11</strain>
    </source>
</reference>
<evidence type="ECO:0000259" key="13">
    <source>
        <dbReference type="Pfam" id="PF08263"/>
    </source>
</evidence>
<dbReference type="Gramene" id="BGIOSGA002834-TA">
    <property type="protein sequence ID" value="BGIOSGA002834-PA"/>
    <property type="gene ID" value="BGIOSGA002834"/>
</dbReference>
<dbReference type="SUPFAM" id="SSF52058">
    <property type="entry name" value="L domain-like"/>
    <property type="match status" value="1"/>
</dbReference>
<feature type="domain" description="Leucine-rich repeat-containing N-terminal plant-type" evidence="13">
    <location>
        <begin position="46"/>
        <end position="86"/>
    </location>
</feature>
<dbReference type="STRING" id="39946.B8ADE2"/>
<dbReference type="GO" id="GO:0005886">
    <property type="term" value="C:plasma membrane"/>
    <property type="evidence" value="ECO:0007669"/>
    <property type="project" value="UniProtKB-SubCell"/>
</dbReference>
<keyword evidence="10" id="KW-0325">Glycoprotein</keyword>
<dbReference type="InterPro" id="IPR013210">
    <property type="entry name" value="LRR_N_plant-typ"/>
</dbReference>
<evidence type="ECO:0000256" key="7">
    <source>
        <dbReference type="ARBA" id="ARBA00022737"/>
    </source>
</evidence>
<keyword evidence="8 11" id="KW-1133">Transmembrane helix</keyword>
<keyword evidence="5 11" id="KW-0812">Transmembrane</keyword>
<dbReference type="InterPro" id="IPR046956">
    <property type="entry name" value="RLP23-like"/>
</dbReference>
<dbReference type="Pfam" id="PF08263">
    <property type="entry name" value="LRRNT_2"/>
    <property type="match status" value="1"/>
</dbReference>
<keyword evidence="7" id="KW-0677">Repeat</keyword>
<dbReference type="HOGENOM" id="CLU_000288_18_3_1"/>
<feature type="chain" id="PRO_5002867226" description="Leucine-rich repeat-containing N-terminal plant-type domain-containing protein" evidence="12">
    <location>
        <begin position="23"/>
        <end position="843"/>
    </location>
</feature>
<evidence type="ECO:0000256" key="6">
    <source>
        <dbReference type="ARBA" id="ARBA00022729"/>
    </source>
</evidence>
<dbReference type="InterPro" id="IPR003591">
    <property type="entry name" value="Leu-rich_rpt_typical-subtyp"/>
</dbReference>